<reference evidence="5" key="1">
    <citation type="submission" date="2018-01" db="EMBL/GenBank/DDBJ databases">
        <authorList>
            <person name="Mao J.F."/>
        </authorList>
    </citation>
    <scope>NUCLEOTIDE SEQUENCE</scope>
    <source>
        <strain evidence="5">Huo1</strain>
        <tissue evidence="5">Leaf</tissue>
    </source>
</reference>
<keyword evidence="6" id="KW-1185">Reference proteome</keyword>
<dbReference type="PRINTS" id="PR00503">
    <property type="entry name" value="BROMODOMAIN"/>
</dbReference>
<accession>A0A8X8ZHB9</accession>
<dbReference type="SUPFAM" id="SSF47370">
    <property type="entry name" value="Bromodomain"/>
    <property type="match status" value="1"/>
</dbReference>
<evidence type="ECO:0000256" key="2">
    <source>
        <dbReference type="PROSITE-ProRule" id="PRU00035"/>
    </source>
</evidence>
<comment type="caution">
    <text evidence="5">The sequence shown here is derived from an EMBL/GenBank/DDBJ whole genome shotgun (WGS) entry which is preliminary data.</text>
</comment>
<reference evidence="5" key="2">
    <citation type="submission" date="2020-08" db="EMBL/GenBank/DDBJ databases">
        <title>Plant Genome Project.</title>
        <authorList>
            <person name="Zhang R.-G."/>
        </authorList>
    </citation>
    <scope>NUCLEOTIDE SEQUENCE</scope>
    <source>
        <strain evidence="5">Huo1</strain>
        <tissue evidence="5">Leaf</tissue>
    </source>
</reference>
<dbReference type="PANTHER" id="PTHR46136:SF19">
    <property type="entry name" value="TRANSCRIPTION FACTOR GTE12"/>
    <property type="match status" value="1"/>
</dbReference>
<keyword evidence="1 2" id="KW-0103">Bromodomain</keyword>
<dbReference type="PANTHER" id="PTHR46136">
    <property type="entry name" value="TRANSCRIPTION FACTOR GTE8"/>
    <property type="match status" value="1"/>
</dbReference>
<evidence type="ECO:0000313" key="6">
    <source>
        <dbReference type="Proteomes" id="UP000298416"/>
    </source>
</evidence>
<dbReference type="SMART" id="SM00297">
    <property type="entry name" value="BROMO"/>
    <property type="match status" value="1"/>
</dbReference>
<evidence type="ECO:0000259" key="4">
    <source>
        <dbReference type="PROSITE" id="PS50014"/>
    </source>
</evidence>
<sequence>MAGNQTHTRSCYPMHLPTNKAARCPLKFNVITPKGVWPIVEDKLLEGTNETRMPSMVKLSMPLDSGKRKPEMPLDGQRCKKQKMSIDDQWQRKRVSVVVTKKLEANVPEMSIDDQRWKKQNMDCNVKAECSKLLKELVDRRLAQAFTKPVDLIKTPDYFKKIKNPMDLGTIKRNLERNMYSDAKEFADDMVLTFRNAMLYHSPTNEVYRNARLLNCNFKRRWEILAKKMKLVVEKSHQVMKPAAAAGLMKAPKAEQRGYSRREKTALNGCTSLRKTSDKGVNRCQEAAIDAYTRGAVPIEAKSPCSTSATTPTSAAEGVQMSPKKASRVAMLKGRFAEMAARERERKAARMALEKIKKTVEIDTSPILLKEMSILFGCYSNPKALEKVGFYLKQNYVEEYEV</sequence>
<dbReference type="InterPro" id="IPR036427">
    <property type="entry name" value="Bromodomain-like_sf"/>
</dbReference>
<evidence type="ECO:0000313" key="5">
    <source>
        <dbReference type="EMBL" id="KAG6405072.1"/>
    </source>
</evidence>
<feature type="compositionally biased region" description="Low complexity" evidence="3">
    <location>
        <begin position="302"/>
        <end position="316"/>
    </location>
</feature>
<feature type="domain" description="Bromo" evidence="4">
    <location>
        <begin position="138"/>
        <end position="208"/>
    </location>
</feature>
<protein>
    <recommendedName>
        <fullName evidence="4">Bromo domain-containing protein</fullName>
    </recommendedName>
</protein>
<evidence type="ECO:0000256" key="1">
    <source>
        <dbReference type="ARBA" id="ARBA00023117"/>
    </source>
</evidence>
<dbReference type="InterPro" id="IPR052442">
    <property type="entry name" value="Env_Response_Regulator"/>
</dbReference>
<feature type="region of interest" description="Disordered" evidence="3">
    <location>
        <begin position="60"/>
        <end position="85"/>
    </location>
</feature>
<gene>
    <name evidence="5" type="ORF">SASPL_132654</name>
</gene>
<dbReference type="AlphaFoldDB" id="A0A8X8ZHB9"/>
<proteinExistence type="predicted"/>
<dbReference type="InterPro" id="IPR001487">
    <property type="entry name" value="Bromodomain"/>
</dbReference>
<organism evidence="5">
    <name type="scientific">Salvia splendens</name>
    <name type="common">Scarlet sage</name>
    <dbReference type="NCBI Taxonomy" id="180675"/>
    <lineage>
        <taxon>Eukaryota</taxon>
        <taxon>Viridiplantae</taxon>
        <taxon>Streptophyta</taxon>
        <taxon>Embryophyta</taxon>
        <taxon>Tracheophyta</taxon>
        <taxon>Spermatophyta</taxon>
        <taxon>Magnoliopsida</taxon>
        <taxon>eudicotyledons</taxon>
        <taxon>Gunneridae</taxon>
        <taxon>Pentapetalae</taxon>
        <taxon>asterids</taxon>
        <taxon>lamiids</taxon>
        <taxon>Lamiales</taxon>
        <taxon>Lamiaceae</taxon>
        <taxon>Nepetoideae</taxon>
        <taxon>Mentheae</taxon>
        <taxon>Salviinae</taxon>
        <taxon>Salvia</taxon>
        <taxon>Salvia subgen. Calosphace</taxon>
        <taxon>core Calosphace</taxon>
    </lineage>
</organism>
<dbReference type="Gene3D" id="1.20.920.10">
    <property type="entry name" value="Bromodomain-like"/>
    <property type="match status" value="1"/>
</dbReference>
<feature type="region of interest" description="Disordered" evidence="3">
    <location>
        <begin position="302"/>
        <end position="322"/>
    </location>
</feature>
<evidence type="ECO:0000256" key="3">
    <source>
        <dbReference type="SAM" id="MobiDB-lite"/>
    </source>
</evidence>
<dbReference type="Pfam" id="PF00439">
    <property type="entry name" value="Bromodomain"/>
    <property type="match status" value="1"/>
</dbReference>
<dbReference type="PROSITE" id="PS50014">
    <property type="entry name" value="BROMODOMAIN_2"/>
    <property type="match status" value="1"/>
</dbReference>
<dbReference type="EMBL" id="PNBA02000012">
    <property type="protein sequence ID" value="KAG6405072.1"/>
    <property type="molecule type" value="Genomic_DNA"/>
</dbReference>
<dbReference type="Proteomes" id="UP000298416">
    <property type="component" value="Unassembled WGS sequence"/>
</dbReference>
<name>A0A8X8ZHB9_SALSN</name>